<accession>A0A7W5UJ56</accession>
<comment type="caution">
    <text evidence="9">The sequence shown here is derived from an EMBL/GenBank/DDBJ whole genome shotgun (WGS) entry which is preliminary data.</text>
</comment>
<name>A0A7W5UJ56_9BACT</name>
<evidence type="ECO:0000256" key="5">
    <source>
        <dbReference type="ARBA" id="ARBA00023237"/>
    </source>
</evidence>
<sequence length="468" mass="53793">MRNIIVTLLLPLVLTTTMLQGCGFVDIDTPGQIDGKKMYADEQGFEDVLTGIYATLAKPNLYGRQLSFGFVDEIAQLYYNDHEAALTTLTKTYDLQYRDTDVRKQIDRIWESAFFAVYTINDLLQQAEGKHFAHLDTYKGEALALRAMLHFDMLRLFAPNYSRPHELSIPYVTKTSTQPSPRLTVDECYQHILADLNKADSLLASSSAKRTPAEMYVSRYAIKALKARVYIWAGNKSEAAKYAKEVTEGPYRMVKEEKVLQLFMGYAATSECVWVLNAPKAYLDVRQAFYPARSTATCNMVRNNYKRLFSTSTFTPTNNDYRFQAYFTQTNWGRPIVAFTKLYDKNYEETQEWQAGRIPGINMIRLPEMYYILAEALYDTDRNASLEALNTVITARGLQPLSFSDIDTPENFRQVLVDEIKKEYWGEGHIFFTYKRFEMPMEGLNSKVFEPNDATYILPLPASEENKD</sequence>
<dbReference type="InterPro" id="IPR012944">
    <property type="entry name" value="SusD_RagB_dom"/>
</dbReference>
<dbReference type="EMBL" id="JACICA010000003">
    <property type="protein sequence ID" value="MBB3702388.1"/>
    <property type="molecule type" value="Genomic_DNA"/>
</dbReference>
<dbReference type="Pfam" id="PF14322">
    <property type="entry name" value="SusD-like_3"/>
    <property type="match status" value="1"/>
</dbReference>
<dbReference type="AlphaFoldDB" id="A0A7W5UJ56"/>
<reference evidence="9 10" key="1">
    <citation type="submission" date="2020-08" db="EMBL/GenBank/DDBJ databases">
        <title>Genomic Encyclopedia of Type Strains, Phase IV (KMG-IV): sequencing the most valuable type-strain genomes for metagenomic binning, comparative biology and taxonomic classification.</title>
        <authorList>
            <person name="Goeker M."/>
        </authorList>
    </citation>
    <scope>NUCLEOTIDE SEQUENCE [LARGE SCALE GENOMIC DNA]</scope>
    <source>
        <strain evidence="9 10">DSM 22548</strain>
    </source>
</reference>
<protein>
    <recommendedName>
        <fullName evidence="11">RagB/SusD family nutrient uptake outer membrane protein</fullName>
    </recommendedName>
</protein>
<dbReference type="Pfam" id="PF07980">
    <property type="entry name" value="SusD_RagB"/>
    <property type="match status" value="1"/>
</dbReference>
<evidence type="ECO:0000256" key="4">
    <source>
        <dbReference type="ARBA" id="ARBA00023136"/>
    </source>
</evidence>
<comment type="similarity">
    <text evidence="2">Belongs to the SusD family.</text>
</comment>
<keyword evidence="5" id="KW-0998">Cell outer membrane</keyword>
<comment type="subcellular location">
    <subcellularLocation>
        <location evidence="1">Cell outer membrane</location>
    </subcellularLocation>
</comment>
<keyword evidence="4" id="KW-0472">Membrane</keyword>
<evidence type="ECO:0000256" key="1">
    <source>
        <dbReference type="ARBA" id="ARBA00004442"/>
    </source>
</evidence>
<proteinExistence type="inferred from homology"/>
<evidence type="ECO:0000313" key="9">
    <source>
        <dbReference type="EMBL" id="MBB3702388.1"/>
    </source>
</evidence>
<dbReference type="InterPro" id="IPR011990">
    <property type="entry name" value="TPR-like_helical_dom_sf"/>
</dbReference>
<keyword evidence="3 6" id="KW-0732">Signal</keyword>
<dbReference type="PROSITE" id="PS51257">
    <property type="entry name" value="PROKAR_LIPOPROTEIN"/>
    <property type="match status" value="1"/>
</dbReference>
<evidence type="ECO:0000259" key="7">
    <source>
        <dbReference type="Pfam" id="PF07980"/>
    </source>
</evidence>
<dbReference type="Gene3D" id="1.25.40.390">
    <property type="match status" value="1"/>
</dbReference>
<feature type="domain" description="SusD-like N-terminal" evidence="8">
    <location>
        <begin position="45"/>
        <end position="230"/>
    </location>
</feature>
<evidence type="ECO:0000256" key="3">
    <source>
        <dbReference type="ARBA" id="ARBA00022729"/>
    </source>
</evidence>
<gene>
    <name evidence="9" type="ORF">FHS60_000846</name>
</gene>
<dbReference type="SUPFAM" id="SSF48452">
    <property type="entry name" value="TPR-like"/>
    <property type="match status" value="1"/>
</dbReference>
<dbReference type="Proteomes" id="UP000541425">
    <property type="component" value="Unassembled WGS sequence"/>
</dbReference>
<evidence type="ECO:0000313" key="10">
    <source>
        <dbReference type="Proteomes" id="UP000541425"/>
    </source>
</evidence>
<evidence type="ECO:0000256" key="2">
    <source>
        <dbReference type="ARBA" id="ARBA00006275"/>
    </source>
</evidence>
<dbReference type="InterPro" id="IPR033985">
    <property type="entry name" value="SusD-like_N"/>
</dbReference>
<feature type="chain" id="PRO_5030785673" description="RagB/SusD family nutrient uptake outer membrane protein" evidence="6">
    <location>
        <begin position="22"/>
        <end position="468"/>
    </location>
</feature>
<dbReference type="GO" id="GO:0009279">
    <property type="term" value="C:cell outer membrane"/>
    <property type="evidence" value="ECO:0007669"/>
    <property type="project" value="UniProtKB-SubCell"/>
</dbReference>
<feature type="domain" description="RagB/SusD" evidence="7">
    <location>
        <begin position="337"/>
        <end position="455"/>
    </location>
</feature>
<evidence type="ECO:0000256" key="6">
    <source>
        <dbReference type="SAM" id="SignalP"/>
    </source>
</evidence>
<organism evidence="9 10">
    <name type="scientific">Alloprevotella rava</name>
    <dbReference type="NCBI Taxonomy" id="671218"/>
    <lineage>
        <taxon>Bacteria</taxon>
        <taxon>Pseudomonadati</taxon>
        <taxon>Bacteroidota</taxon>
        <taxon>Bacteroidia</taxon>
        <taxon>Bacteroidales</taxon>
        <taxon>Prevotellaceae</taxon>
        <taxon>Alloprevotella</taxon>
    </lineage>
</organism>
<evidence type="ECO:0000259" key="8">
    <source>
        <dbReference type="Pfam" id="PF14322"/>
    </source>
</evidence>
<feature type="signal peptide" evidence="6">
    <location>
        <begin position="1"/>
        <end position="21"/>
    </location>
</feature>
<evidence type="ECO:0008006" key="11">
    <source>
        <dbReference type="Google" id="ProtNLM"/>
    </source>
</evidence>
<dbReference type="RefSeq" id="WP_183695308.1">
    <property type="nucleotide sequence ID" value="NZ_JACICA010000003.1"/>
</dbReference>